<comment type="caution">
    <text evidence="1">The sequence shown here is derived from an EMBL/GenBank/DDBJ whole genome shotgun (WGS) entry which is preliminary data.</text>
</comment>
<keyword evidence="2" id="KW-1185">Reference proteome</keyword>
<evidence type="ECO:0000313" key="2">
    <source>
        <dbReference type="Proteomes" id="UP000431533"/>
    </source>
</evidence>
<dbReference type="AlphaFoldDB" id="A0A8H8TVG1"/>
<dbReference type="InterPro" id="IPR038882">
    <property type="entry name" value="Rcf3"/>
</dbReference>
<dbReference type="GeneID" id="41989101"/>
<dbReference type="PANTHER" id="PTHR39153">
    <property type="entry name" value="AGR244WP"/>
    <property type="match status" value="1"/>
</dbReference>
<protein>
    <recommendedName>
        <fullName evidence="3">Imidazoleglycerol-phosphate dehydratase</fullName>
    </recommendedName>
</protein>
<gene>
    <name evidence="1" type="ORF">LHYA1_G008903</name>
</gene>
<sequence length="133" mass="14889">LSFHPKLSRRKLDVKSTLRMRSTGGLKNEEASGAAWEATRGALAGGAKWGLVAAGLGGIGYAMSPIYRGLTIQFKVFLQMSGMIMGSCLEADHRIREYEAKVRMQKRIMRDRAAWEKYEQEFGPDEPPEEKPQ</sequence>
<proteinExistence type="predicted"/>
<feature type="non-terminal residue" evidence="1">
    <location>
        <position position="1"/>
    </location>
</feature>
<dbReference type="Proteomes" id="UP000431533">
    <property type="component" value="Unassembled WGS sequence"/>
</dbReference>
<accession>A0A8H8TVG1</accession>
<evidence type="ECO:0008006" key="3">
    <source>
        <dbReference type="Google" id="ProtNLM"/>
    </source>
</evidence>
<dbReference type="PANTHER" id="PTHR39153:SF1">
    <property type="entry name" value="AGR244WP"/>
    <property type="match status" value="1"/>
</dbReference>
<name>A0A8H8TVG1_9HELO</name>
<dbReference type="EMBL" id="QGMH01000314">
    <property type="protein sequence ID" value="TVY22210.1"/>
    <property type="molecule type" value="Genomic_DNA"/>
</dbReference>
<evidence type="ECO:0000313" key="1">
    <source>
        <dbReference type="EMBL" id="TVY22210.1"/>
    </source>
</evidence>
<reference evidence="1 2" key="1">
    <citation type="submission" date="2018-05" db="EMBL/GenBank/DDBJ databases">
        <title>Genome sequencing and assembly of the regulated plant pathogen Lachnellula willkommii and related sister species for the development of diagnostic species identification markers.</title>
        <authorList>
            <person name="Giroux E."/>
            <person name="Bilodeau G."/>
        </authorList>
    </citation>
    <scope>NUCLEOTIDE SEQUENCE [LARGE SCALE GENOMIC DNA]</scope>
    <source>
        <strain evidence="1 2">CBS 185.66</strain>
    </source>
</reference>
<dbReference type="RefSeq" id="XP_031000998.1">
    <property type="nucleotide sequence ID" value="XM_031153820.1"/>
</dbReference>
<organism evidence="1 2">
    <name type="scientific">Lachnellula hyalina</name>
    <dbReference type="NCBI Taxonomy" id="1316788"/>
    <lineage>
        <taxon>Eukaryota</taxon>
        <taxon>Fungi</taxon>
        <taxon>Dikarya</taxon>
        <taxon>Ascomycota</taxon>
        <taxon>Pezizomycotina</taxon>
        <taxon>Leotiomycetes</taxon>
        <taxon>Helotiales</taxon>
        <taxon>Lachnaceae</taxon>
        <taxon>Lachnellula</taxon>
    </lineage>
</organism>
<dbReference type="OrthoDB" id="3979469at2759"/>